<dbReference type="EMBL" id="JBJJXI010000019">
    <property type="protein sequence ID" value="KAL3405767.1"/>
    <property type="molecule type" value="Genomic_DNA"/>
</dbReference>
<name>A0ABD2XKM9_9HYME</name>
<sequence>MRSDAQQYQLPPPPPHDEANAANVRIYRIGYISERESLTRAGRLLTCPSKDAESSAMANALPGNQRD</sequence>
<organism evidence="2 3">
    <name type="scientific">Trichogramma kaykai</name>
    <dbReference type="NCBI Taxonomy" id="54128"/>
    <lineage>
        <taxon>Eukaryota</taxon>
        <taxon>Metazoa</taxon>
        <taxon>Ecdysozoa</taxon>
        <taxon>Arthropoda</taxon>
        <taxon>Hexapoda</taxon>
        <taxon>Insecta</taxon>
        <taxon>Pterygota</taxon>
        <taxon>Neoptera</taxon>
        <taxon>Endopterygota</taxon>
        <taxon>Hymenoptera</taxon>
        <taxon>Apocrita</taxon>
        <taxon>Proctotrupomorpha</taxon>
        <taxon>Chalcidoidea</taxon>
        <taxon>Trichogrammatidae</taxon>
        <taxon>Trichogramma</taxon>
    </lineage>
</organism>
<accession>A0ABD2XKM9</accession>
<proteinExistence type="predicted"/>
<keyword evidence="3" id="KW-1185">Reference proteome</keyword>
<dbReference type="AlphaFoldDB" id="A0ABD2XKM9"/>
<evidence type="ECO:0000256" key="1">
    <source>
        <dbReference type="SAM" id="MobiDB-lite"/>
    </source>
</evidence>
<evidence type="ECO:0000313" key="2">
    <source>
        <dbReference type="EMBL" id="KAL3405767.1"/>
    </source>
</evidence>
<comment type="caution">
    <text evidence="2">The sequence shown here is derived from an EMBL/GenBank/DDBJ whole genome shotgun (WGS) entry which is preliminary data.</text>
</comment>
<dbReference type="Proteomes" id="UP001627154">
    <property type="component" value="Unassembled WGS sequence"/>
</dbReference>
<evidence type="ECO:0000313" key="3">
    <source>
        <dbReference type="Proteomes" id="UP001627154"/>
    </source>
</evidence>
<gene>
    <name evidence="2" type="ORF">TKK_001215</name>
</gene>
<feature type="region of interest" description="Disordered" evidence="1">
    <location>
        <begin position="1"/>
        <end position="22"/>
    </location>
</feature>
<reference evidence="2 3" key="1">
    <citation type="journal article" date="2024" name="bioRxiv">
        <title>A reference genome for Trichogramma kaykai: A tiny desert-dwelling parasitoid wasp with competing sex-ratio distorters.</title>
        <authorList>
            <person name="Culotta J."/>
            <person name="Lindsey A.R."/>
        </authorList>
    </citation>
    <scope>NUCLEOTIDE SEQUENCE [LARGE SCALE GENOMIC DNA]</scope>
    <source>
        <strain evidence="2 3">KSX58</strain>
    </source>
</reference>
<protein>
    <submittedName>
        <fullName evidence="2">Uncharacterized protein</fullName>
    </submittedName>
</protein>